<dbReference type="InterPro" id="IPR001138">
    <property type="entry name" value="Zn2Cys6_DnaBD"/>
</dbReference>
<accession>A0A9N9YNB1</accession>
<evidence type="ECO:0000256" key="1">
    <source>
        <dbReference type="ARBA" id="ARBA00004123"/>
    </source>
</evidence>
<dbReference type="PANTHER" id="PTHR37534">
    <property type="entry name" value="TRANSCRIPTIONAL ACTIVATOR PROTEIN UGA3"/>
    <property type="match status" value="1"/>
</dbReference>
<name>A0A9N9YNB1_9HYPO</name>
<keyword evidence="5" id="KW-1185">Reference proteome</keyword>
<dbReference type="PANTHER" id="PTHR37534:SF7">
    <property type="entry name" value="TRANSCRIPTIONAL ACTIVATOR PROTEIN UGA3"/>
    <property type="match status" value="1"/>
</dbReference>
<evidence type="ECO:0000256" key="2">
    <source>
        <dbReference type="ARBA" id="ARBA00023242"/>
    </source>
</evidence>
<dbReference type="EMBL" id="CABFNQ020000730">
    <property type="protein sequence ID" value="CAH0027520.1"/>
    <property type="molecule type" value="Genomic_DNA"/>
</dbReference>
<sequence length="457" mass="51672">MRRHAGPLDKRKRVTRCHSCSKRRIKCEGGFPCEYCTRTKKQCHPPGPSSRRIEFVLVNSSTRPDYQTLGSPALIPRPDDSLYLDYFALFVERCQFTRGFATISTDLLPLISSSRPLKDLALAIGALEASRRGSLHTYRGSDSPQVASFGFYGRSIEAFQMQIQTSQGIEREDVLWTTLFLGIFDLMTENSGDGWANHMSYGISRILQAVKPVDEPSPLRMTLLDAFQTLEANRAIIYGDASFLVQKCWSSHFLGPNTHPHGAMHSIIQLMLQVSGFSQRFFEEIESIPSDDRPLHPLISELAVDGCRLHEKLESWYSDTAPQRDESDPYSKLALAIYHALGLFLSGNYGYYSCWEGQRLPSLTLVERERRSNTVLSLSVSILENSSIPGPLILFPLRVTGLYSTGEQQRQEILGLLGRIQRQGFNVAERIQGDLQQCWNYQDSHISLLRMIDNIPE</sequence>
<dbReference type="SMART" id="SM00066">
    <property type="entry name" value="GAL4"/>
    <property type="match status" value="1"/>
</dbReference>
<dbReference type="SUPFAM" id="SSF57701">
    <property type="entry name" value="Zn2/Cys6 DNA-binding domain"/>
    <property type="match status" value="1"/>
</dbReference>
<dbReference type="GO" id="GO:0045944">
    <property type="term" value="P:positive regulation of transcription by RNA polymerase II"/>
    <property type="evidence" value="ECO:0007669"/>
    <property type="project" value="TreeGrafter"/>
</dbReference>
<dbReference type="Pfam" id="PF11951">
    <property type="entry name" value="Fungal_trans_2"/>
    <property type="match status" value="1"/>
</dbReference>
<proteinExistence type="predicted"/>
<comment type="caution">
    <text evidence="4">The sequence shown here is derived from an EMBL/GenBank/DDBJ whole genome shotgun (WGS) entry which is preliminary data.</text>
</comment>
<feature type="domain" description="Zn(2)-C6 fungal-type" evidence="3">
    <location>
        <begin position="16"/>
        <end position="43"/>
    </location>
</feature>
<dbReference type="GO" id="GO:0005634">
    <property type="term" value="C:nucleus"/>
    <property type="evidence" value="ECO:0007669"/>
    <property type="project" value="UniProtKB-SubCell"/>
</dbReference>
<evidence type="ECO:0000259" key="3">
    <source>
        <dbReference type="PROSITE" id="PS50048"/>
    </source>
</evidence>
<dbReference type="InterPro" id="IPR021858">
    <property type="entry name" value="Fun_TF"/>
</dbReference>
<evidence type="ECO:0000313" key="4">
    <source>
        <dbReference type="EMBL" id="CAH0027520.1"/>
    </source>
</evidence>
<keyword evidence="2" id="KW-0539">Nucleus</keyword>
<reference evidence="4" key="1">
    <citation type="submission" date="2021-10" db="EMBL/GenBank/DDBJ databases">
        <authorList>
            <person name="Piombo E."/>
        </authorList>
    </citation>
    <scope>NUCLEOTIDE SEQUENCE</scope>
</reference>
<dbReference type="GO" id="GO:0008270">
    <property type="term" value="F:zinc ion binding"/>
    <property type="evidence" value="ECO:0007669"/>
    <property type="project" value="InterPro"/>
</dbReference>
<organism evidence="4 5">
    <name type="scientific">Clonostachys rhizophaga</name>
    <dbReference type="NCBI Taxonomy" id="160324"/>
    <lineage>
        <taxon>Eukaryota</taxon>
        <taxon>Fungi</taxon>
        <taxon>Dikarya</taxon>
        <taxon>Ascomycota</taxon>
        <taxon>Pezizomycotina</taxon>
        <taxon>Sordariomycetes</taxon>
        <taxon>Hypocreomycetidae</taxon>
        <taxon>Hypocreales</taxon>
        <taxon>Bionectriaceae</taxon>
        <taxon>Clonostachys</taxon>
    </lineage>
</organism>
<dbReference type="InterPro" id="IPR036864">
    <property type="entry name" value="Zn2-C6_fun-type_DNA-bd_sf"/>
</dbReference>
<protein>
    <recommendedName>
        <fullName evidence="3">Zn(2)-C6 fungal-type domain-containing protein</fullName>
    </recommendedName>
</protein>
<dbReference type="PROSITE" id="PS50048">
    <property type="entry name" value="ZN2_CY6_FUNGAL_2"/>
    <property type="match status" value="1"/>
</dbReference>
<gene>
    <name evidence="4" type="ORF">CRHIZ90672A_00001485</name>
</gene>
<dbReference type="GO" id="GO:0000981">
    <property type="term" value="F:DNA-binding transcription factor activity, RNA polymerase II-specific"/>
    <property type="evidence" value="ECO:0007669"/>
    <property type="project" value="InterPro"/>
</dbReference>
<dbReference type="Gene3D" id="4.10.240.10">
    <property type="entry name" value="Zn(2)-C6 fungal-type DNA-binding domain"/>
    <property type="match status" value="1"/>
</dbReference>
<comment type="subcellular location">
    <subcellularLocation>
        <location evidence="1">Nucleus</location>
    </subcellularLocation>
</comment>
<dbReference type="GO" id="GO:0000976">
    <property type="term" value="F:transcription cis-regulatory region binding"/>
    <property type="evidence" value="ECO:0007669"/>
    <property type="project" value="TreeGrafter"/>
</dbReference>
<dbReference type="OrthoDB" id="194358at2759"/>
<dbReference type="AlphaFoldDB" id="A0A9N9YNB1"/>
<dbReference type="Proteomes" id="UP000696573">
    <property type="component" value="Unassembled WGS sequence"/>
</dbReference>
<evidence type="ECO:0000313" key="5">
    <source>
        <dbReference type="Proteomes" id="UP000696573"/>
    </source>
</evidence>